<feature type="transmembrane region" description="Helical" evidence="8">
    <location>
        <begin position="168"/>
        <end position="186"/>
    </location>
</feature>
<evidence type="ECO:0000256" key="4">
    <source>
        <dbReference type="ARBA" id="ARBA00022692"/>
    </source>
</evidence>
<evidence type="ECO:0000256" key="5">
    <source>
        <dbReference type="ARBA" id="ARBA00022989"/>
    </source>
</evidence>
<keyword evidence="6 8" id="KW-0472">Membrane</keyword>
<feature type="transmembrane region" description="Helical" evidence="8">
    <location>
        <begin position="67"/>
        <end position="88"/>
    </location>
</feature>
<dbReference type="InterPro" id="IPR010920">
    <property type="entry name" value="LSM_dom_sf"/>
</dbReference>
<feature type="region of interest" description="Disordered" evidence="7">
    <location>
        <begin position="360"/>
        <end position="406"/>
    </location>
</feature>
<reference evidence="12 13" key="1">
    <citation type="submission" date="2020-02" db="EMBL/GenBank/DDBJ databases">
        <authorList>
            <person name="Zheng R.K."/>
            <person name="Sun C.M."/>
        </authorList>
    </citation>
    <scope>NUCLEOTIDE SEQUENCE [LARGE SCALE GENOMIC DNA]</scope>
    <source>
        <strain evidence="13">rifampicinis</strain>
    </source>
</reference>
<feature type="domain" description="Mechanosensitive ion channel transmembrane helices 2/3" evidence="11">
    <location>
        <begin position="146"/>
        <end position="187"/>
    </location>
</feature>
<dbReference type="EMBL" id="CP062983">
    <property type="protein sequence ID" value="QPC82610.1"/>
    <property type="molecule type" value="Genomic_DNA"/>
</dbReference>
<dbReference type="Pfam" id="PF21088">
    <property type="entry name" value="MS_channel_1st"/>
    <property type="match status" value="1"/>
</dbReference>
<evidence type="ECO:0000259" key="9">
    <source>
        <dbReference type="Pfam" id="PF00924"/>
    </source>
</evidence>
<evidence type="ECO:0000259" key="10">
    <source>
        <dbReference type="Pfam" id="PF21082"/>
    </source>
</evidence>
<dbReference type="Pfam" id="PF21082">
    <property type="entry name" value="MS_channel_3rd"/>
    <property type="match status" value="1"/>
</dbReference>
<feature type="transmembrane region" description="Helical" evidence="8">
    <location>
        <begin position="20"/>
        <end position="46"/>
    </location>
</feature>
<feature type="domain" description="Mechanosensitive ion channel MscS" evidence="9">
    <location>
        <begin position="189"/>
        <end position="255"/>
    </location>
</feature>
<dbReference type="Gene3D" id="1.10.287.1260">
    <property type="match status" value="1"/>
</dbReference>
<accession>A0A7S8E927</accession>
<organism evidence="12 13">
    <name type="scientific">Phototrophicus methaneseepsis</name>
    <dbReference type="NCBI Taxonomy" id="2710758"/>
    <lineage>
        <taxon>Bacteria</taxon>
        <taxon>Bacillati</taxon>
        <taxon>Chloroflexota</taxon>
        <taxon>Candidatus Thermofontia</taxon>
        <taxon>Phototrophicales</taxon>
        <taxon>Phototrophicaceae</taxon>
        <taxon>Phototrophicus</taxon>
    </lineage>
</organism>
<feature type="transmembrane region" description="Helical" evidence="8">
    <location>
        <begin position="100"/>
        <end position="122"/>
    </location>
</feature>
<dbReference type="RefSeq" id="WP_195170679.1">
    <property type="nucleotide sequence ID" value="NZ_CP062983.1"/>
</dbReference>
<evidence type="ECO:0000313" key="13">
    <source>
        <dbReference type="Proteomes" id="UP000594468"/>
    </source>
</evidence>
<dbReference type="GO" id="GO:0055085">
    <property type="term" value="P:transmembrane transport"/>
    <property type="evidence" value="ECO:0007669"/>
    <property type="project" value="InterPro"/>
</dbReference>
<dbReference type="PROSITE" id="PS01246">
    <property type="entry name" value="UPF0003"/>
    <property type="match status" value="1"/>
</dbReference>
<gene>
    <name evidence="12" type="ORF">G4Y79_23460</name>
</gene>
<evidence type="ECO:0000256" key="6">
    <source>
        <dbReference type="ARBA" id="ARBA00023136"/>
    </source>
</evidence>
<evidence type="ECO:0000256" key="2">
    <source>
        <dbReference type="ARBA" id="ARBA00008017"/>
    </source>
</evidence>
<evidence type="ECO:0000256" key="7">
    <source>
        <dbReference type="SAM" id="MobiDB-lite"/>
    </source>
</evidence>
<dbReference type="SUPFAM" id="SSF50182">
    <property type="entry name" value="Sm-like ribonucleoproteins"/>
    <property type="match status" value="1"/>
</dbReference>
<proteinExistence type="inferred from homology"/>
<comment type="subcellular location">
    <subcellularLocation>
        <location evidence="1">Cell membrane</location>
        <topology evidence="1">Multi-pass membrane protein</topology>
    </subcellularLocation>
</comment>
<feature type="compositionally biased region" description="Polar residues" evidence="7">
    <location>
        <begin position="368"/>
        <end position="381"/>
    </location>
</feature>
<dbReference type="SUPFAM" id="SSF82689">
    <property type="entry name" value="Mechanosensitive channel protein MscS (YggB), C-terminal domain"/>
    <property type="match status" value="1"/>
</dbReference>
<keyword evidence="3" id="KW-1003">Cell membrane</keyword>
<evidence type="ECO:0000256" key="8">
    <source>
        <dbReference type="SAM" id="Phobius"/>
    </source>
</evidence>
<dbReference type="AlphaFoldDB" id="A0A7S8E927"/>
<dbReference type="Pfam" id="PF00924">
    <property type="entry name" value="MS_channel_2nd"/>
    <property type="match status" value="1"/>
</dbReference>
<dbReference type="PANTHER" id="PTHR43634">
    <property type="entry name" value="OW CONDUCTANCE MECHANOSENSITIVE CHANNEL"/>
    <property type="match status" value="1"/>
</dbReference>
<dbReference type="Proteomes" id="UP000594468">
    <property type="component" value="Chromosome"/>
</dbReference>
<dbReference type="InterPro" id="IPR045042">
    <property type="entry name" value="YnaI-like"/>
</dbReference>
<keyword evidence="13" id="KW-1185">Reference proteome</keyword>
<evidence type="ECO:0000256" key="3">
    <source>
        <dbReference type="ARBA" id="ARBA00022475"/>
    </source>
</evidence>
<keyword evidence="5 8" id="KW-1133">Transmembrane helix</keyword>
<dbReference type="GO" id="GO:0005886">
    <property type="term" value="C:plasma membrane"/>
    <property type="evidence" value="ECO:0007669"/>
    <property type="project" value="UniProtKB-SubCell"/>
</dbReference>
<evidence type="ECO:0000259" key="11">
    <source>
        <dbReference type="Pfam" id="PF21088"/>
    </source>
</evidence>
<feature type="domain" description="Mechanosensitive ion channel MscS C-terminal" evidence="10">
    <location>
        <begin position="264"/>
        <end position="348"/>
    </location>
</feature>
<keyword evidence="4 8" id="KW-0812">Transmembrane</keyword>
<protein>
    <submittedName>
        <fullName evidence="12">Mechanosensitive ion channel family protein</fullName>
    </submittedName>
</protein>
<evidence type="ECO:0000313" key="12">
    <source>
        <dbReference type="EMBL" id="QPC82610.1"/>
    </source>
</evidence>
<dbReference type="Gene3D" id="2.30.30.60">
    <property type="match status" value="1"/>
</dbReference>
<dbReference type="InterPro" id="IPR006685">
    <property type="entry name" value="MscS_channel_2nd"/>
</dbReference>
<feature type="transmembrane region" description="Helical" evidence="8">
    <location>
        <begin position="143"/>
        <end position="162"/>
    </location>
</feature>
<evidence type="ECO:0000256" key="1">
    <source>
        <dbReference type="ARBA" id="ARBA00004651"/>
    </source>
</evidence>
<dbReference type="KEGG" id="pmet:G4Y79_23460"/>
<comment type="similarity">
    <text evidence="2">Belongs to the MscS (TC 1.A.23) family.</text>
</comment>
<dbReference type="Gene3D" id="3.30.70.100">
    <property type="match status" value="1"/>
</dbReference>
<dbReference type="InterPro" id="IPR011014">
    <property type="entry name" value="MscS_channel_TM-2"/>
</dbReference>
<dbReference type="SUPFAM" id="SSF82861">
    <property type="entry name" value="Mechanosensitive channel protein MscS (YggB), transmembrane region"/>
    <property type="match status" value="1"/>
</dbReference>
<dbReference type="PANTHER" id="PTHR43634:SF2">
    <property type="entry name" value="LOW CONDUCTANCE MECHANOSENSITIVE CHANNEL YNAI"/>
    <property type="match status" value="1"/>
</dbReference>
<name>A0A7S8E927_9CHLR</name>
<dbReference type="InterPro" id="IPR049142">
    <property type="entry name" value="MS_channel_1st"/>
</dbReference>
<sequence length="406" mass="45219">MDLAREIPLLRDLPLETQTVVLRILLVIVVLGVVWVLRRAITTVILSPVSRMTKSSNNTYDNLLLEALRGPINLIIISVALAISTSILDFGPDLQHYADLVARSLFIAAITFVFYNVVRLFAISPSVIWRTTGVRIEERLLPFISTVLRVFIVVMGALIIINEWGFDVTGLVASFGIVGLAFSLAAQDTAANVFGFTAIVSDNPFDVGDFIVTSAAEGTVEHVGIRSTQIRKLDQSLVSVPNNLMTTAAVTNWSRLYKRRLDFFIGLTYDTNSRQIRQIIEKIKEMLLSREFVDPESVVVRFVTFGGSSLDIRIICYVFLADWNAYIAETEAINLEIMDIVESMGLDFAFPSSSVYIESVPRPKKRSTQQMKRYTPASEQAANILRGEEPRESDEPDQANESASND</sequence>
<dbReference type="InterPro" id="IPR011066">
    <property type="entry name" value="MscS_channel_C_sf"/>
</dbReference>
<dbReference type="InterPro" id="IPR023408">
    <property type="entry name" value="MscS_beta-dom_sf"/>
</dbReference>
<dbReference type="InterPro" id="IPR006686">
    <property type="entry name" value="MscS_channel_CS"/>
</dbReference>
<dbReference type="InterPro" id="IPR049278">
    <property type="entry name" value="MS_channel_C"/>
</dbReference>